<dbReference type="GO" id="GO:0000256">
    <property type="term" value="P:allantoin catabolic process"/>
    <property type="evidence" value="ECO:0007669"/>
    <property type="project" value="UniProtKB-UniRule"/>
</dbReference>
<dbReference type="SUPFAM" id="SSF49785">
    <property type="entry name" value="Galactose-binding domain-like"/>
    <property type="match status" value="2"/>
</dbReference>
<reference evidence="4 5" key="1">
    <citation type="submission" date="2018-02" db="EMBL/GenBank/DDBJ databases">
        <title>The draft genome of Phyllobacterium sp. 1N-3.</title>
        <authorList>
            <person name="Liu L."/>
            <person name="Li L."/>
            <person name="Zhang X."/>
            <person name="Wang T."/>
            <person name="Liang L."/>
        </authorList>
    </citation>
    <scope>NUCLEOTIDE SEQUENCE [LARGE SCALE GENOMIC DNA]</scope>
    <source>
        <strain evidence="4 5">1N-3</strain>
    </source>
</reference>
<evidence type="ECO:0000259" key="3">
    <source>
        <dbReference type="Pfam" id="PF03561"/>
    </source>
</evidence>
<proteinExistence type="inferred from homology"/>
<accession>A0A2S9IL39</accession>
<sequence>MSSTIQTDLPAFARSRINLASAELGAVGLSASDAFFAPLARMLADAPAVFYPDRYDDHGKWMDGWESRRKRGPGHDHAIIRLAVPGIIYGFDVDTSHFTGNYPPAFSIEACRTEGEPDGATEWIEIQGRAALGPSNHHFFSCDNGLVWTHVRLNIYPDGGVARLRVYGEPWRDWSKLAPDEEVDLASALNGGRVVAFSDAHYGALHRVLAPGRGLNMGDGWETRRRREPGNDWLIVQLGHPGIISRIVVDTAHYKGNYPDRCSLDAADLGNASLDGASGDLTQMIITSSMFWPEILPQHKLSMDAVHDFGAADIAQSGGMAGRVSHVRLNIYPDGGVSRLRIFGTVR</sequence>
<dbReference type="GO" id="GO:0004037">
    <property type="term" value="F:allantoicase activity"/>
    <property type="evidence" value="ECO:0007669"/>
    <property type="project" value="UniProtKB-UniRule"/>
</dbReference>
<comment type="catalytic activity">
    <reaction evidence="2">
        <text>allantoate + H2O = (S)-ureidoglycolate + urea</text>
        <dbReference type="Rhea" id="RHEA:11016"/>
        <dbReference type="ChEBI" id="CHEBI:15377"/>
        <dbReference type="ChEBI" id="CHEBI:16199"/>
        <dbReference type="ChEBI" id="CHEBI:17536"/>
        <dbReference type="ChEBI" id="CHEBI:57296"/>
        <dbReference type="EC" id="3.5.3.4"/>
    </reaction>
</comment>
<gene>
    <name evidence="2 4" type="primary">alc</name>
    <name evidence="4" type="ORF">C5748_22920</name>
</gene>
<dbReference type="PIRSF" id="PIRSF016516">
    <property type="entry name" value="Allantoicase"/>
    <property type="match status" value="1"/>
</dbReference>
<dbReference type="InterPro" id="IPR008979">
    <property type="entry name" value="Galactose-bd-like_sf"/>
</dbReference>
<dbReference type="GO" id="GO:0006144">
    <property type="term" value="P:purine nucleobase metabolic process"/>
    <property type="evidence" value="ECO:0007669"/>
    <property type="project" value="UniProtKB-KW"/>
</dbReference>
<evidence type="ECO:0000256" key="1">
    <source>
        <dbReference type="ARBA" id="ARBA00009242"/>
    </source>
</evidence>
<dbReference type="Pfam" id="PF03561">
    <property type="entry name" value="Allantoicase"/>
    <property type="match status" value="2"/>
</dbReference>
<dbReference type="InterPro" id="IPR005164">
    <property type="entry name" value="Allantoicase"/>
</dbReference>
<comment type="caution">
    <text evidence="4">The sequence shown here is derived from an EMBL/GenBank/DDBJ whole genome shotgun (WGS) entry which is preliminary data.</text>
</comment>
<dbReference type="RefSeq" id="WP_105744691.1">
    <property type="nucleotide sequence ID" value="NZ_PVBR01000023.1"/>
</dbReference>
<dbReference type="EC" id="3.5.3.4" evidence="2"/>
<comment type="pathway">
    <text evidence="2">Nitrogen metabolism; (S)-allantoin degradation; (S)-ureidoglycolate from allantoate (aminidohydrolase route): step 1/1.</text>
</comment>
<dbReference type="HAMAP" id="MF_00813">
    <property type="entry name" value="Allantoicase"/>
    <property type="match status" value="1"/>
</dbReference>
<organism evidence="4 5">
    <name type="scientific">Phyllobacterium phragmitis</name>
    <dbReference type="NCBI Taxonomy" id="2670329"/>
    <lineage>
        <taxon>Bacteria</taxon>
        <taxon>Pseudomonadati</taxon>
        <taxon>Pseudomonadota</taxon>
        <taxon>Alphaproteobacteria</taxon>
        <taxon>Hyphomicrobiales</taxon>
        <taxon>Phyllobacteriaceae</taxon>
        <taxon>Phyllobacterium</taxon>
    </lineage>
</organism>
<comment type="similarity">
    <text evidence="1 2">Belongs to the allantoicase family.</text>
</comment>
<keyword evidence="2" id="KW-0659">Purine metabolism</keyword>
<keyword evidence="5" id="KW-1185">Reference proteome</keyword>
<evidence type="ECO:0000313" key="5">
    <source>
        <dbReference type="Proteomes" id="UP000239434"/>
    </source>
</evidence>
<dbReference type="UniPathway" id="UPA00395">
    <property type="reaction ID" value="UER00654"/>
</dbReference>
<dbReference type="PANTHER" id="PTHR12045:SF3">
    <property type="entry name" value="INACTIVE ALLANTOICASE-RELATED"/>
    <property type="match status" value="1"/>
</dbReference>
<dbReference type="Gene3D" id="2.60.120.260">
    <property type="entry name" value="Galactose-binding domain-like"/>
    <property type="match status" value="2"/>
</dbReference>
<dbReference type="Proteomes" id="UP000239434">
    <property type="component" value="Unassembled WGS sequence"/>
</dbReference>
<dbReference type="EMBL" id="PVBR01000023">
    <property type="protein sequence ID" value="PRD41212.1"/>
    <property type="molecule type" value="Genomic_DNA"/>
</dbReference>
<evidence type="ECO:0000256" key="2">
    <source>
        <dbReference type="HAMAP-Rule" id="MF_00813"/>
    </source>
</evidence>
<feature type="domain" description="Allantoicase" evidence="3">
    <location>
        <begin position="191"/>
        <end position="346"/>
    </location>
</feature>
<evidence type="ECO:0000313" key="4">
    <source>
        <dbReference type="EMBL" id="PRD41212.1"/>
    </source>
</evidence>
<protein>
    <recommendedName>
        <fullName evidence="2">Probable allantoicase</fullName>
        <ecNumber evidence="2">3.5.3.4</ecNumber>
    </recommendedName>
    <alternativeName>
        <fullName evidence="2">Allantoate amidinohydrolase</fullName>
    </alternativeName>
</protein>
<keyword evidence="2" id="KW-0378">Hydrolase</keyword>
<dbReference type="NCBIfam" id="TIGR02961">
    <property type="entry name" value="allantoicase"/>
    <property type="match status" value="1"/>
</dbReference>
<name>A0A2S9IL39_9HYPH</name>
<dbReference type="PANTHER" id="PTHR12045">
    <property type="entry name" value="ALLANTOICASE"/>
    <property type="match status" value="1"/>
</dbReference>
<dbReference type="AlphaFoldDB" id="A0A2S9IL39"/>
<feature type="domain" description="Allantoicase" evidence="3">
    <location>
        <begin position="25"/>
        <end position="170"/>
    </location>
</feature>
<dbReference type="InterPro" id="IPR015908">
    <property type="entry name" value="Allantoicase_dom"/>
</dbReference>